<dbReference type="InterPro" id="IPR036249">
    <property type="entry name" value="Thioredoxin-like_sf"/>
</dbReference>
<dbReference type="AlphaFoldDB" id="A0A217EDG8"/>
<dbReference type="NCBIfam" id="TIGR02182">
    <property type="entry name" value="GRXB"/>
    <property type="match status" value="1"/>
</dbReference>
<evidence type="ECO:0000313" key="3">
    <source>
        <dbReference type="Proteomes" id="UP000243463"/>
    </source>
</evidence>
<evidence type="ECO:0000313" key="2">
    <source>
        <dbReference type="EMBL" id="SNQ28357.1"/>
    </source>
</evidence>
<dbReference type="NCBIfam" id="NF007702">
    <property type="entry name" value="PRK10387.1"/>
    <property type="match status" value="1"/>
</dbReference>
<dbReference type="SUPFAM" id="SSF52833">
    <property type="entry name" value="Thioredoxin-like"/>
    <property type="match status" value="1"/>
</dbReference>
<dbReference type="PROSITE" id="PS50404">
    <property type="entry name" value="GST_NTER"/>
    <property type="match status" value="1"/>
</dbReference>
<dbReference type="Pfam" id="PF13417">
    <property type="entry name" value="GST_N_3"/>
    <property type="match status" value="1"/>
</dbReference>
<dbReference type="EMBL" id="FZLN01000001">
    <property type="protein sequence ID" value="SNQ28357.1"/>
    <property type="molecule type" value="Genomic_DNA"/>
</dbReference>
<dbReference type="SUPFAM" id="SSF47616">
    <property type="entry name" value="GST C-terminal domain-like"/>
    <property type="match status" value="1"/>
</dbReference>
<name>A0A217EDG8_9GAMM</name>
<dbReference type="InterPro" id="IPR011767">
    <property type="entry name" value="GLR_AS"/>
</dbReference>
<feature type="domain" description="GST N-terminal" evidence="1">
    <location>
        <begin position="1"/>
        <end position="77"/>
    </location>
</feature>
<dbReference type="InterPro" id="IPR011901">
    <property type="entry name" value="Grx2"/>
</dbReference>
<proteinExistence type="predicted"/>
<dbReference type="GO" id="GO:0005829">
    <property type="term" value="C:cytosol"/>
    <property type="evidence" value="ECO:0007669"/>
    <property type="project" value="InterPro"/>
</dbReference>
<gene>
    <name evidence="2" type="ORF">SAMN05444584_0276</name>
</gene>
<dbReference type="InterPro" id="IPR004045">
    <property type="entry name" value="Glutathione_S-Trfase_N"/>
</dbReference>
<dbReference type="Gene3D" id="3.40.30.10">
    <property type="entry name" value="Glutaredoxin"/>
    <property type="match status" value="1"/>
</dbReference>
<evidence type="ECO:0000259" key="1">
    <source>
        <dbReference type="PROSITE" id="PS50404"/>
    </source>
</evidence>
<dbReference type="Gene3D" id="1.20.1050.10">
    <property type="match status" value="1"/>
</dbReference>
<sequence length="211" mass="23838">MRLYIYEHCPFCLRARMIAGFKNLAIQYSVIMEGDEETPIKLVGKKTLPILQRADGQYMTESLDIVSYLDDWSDPKYAVNHVDEAIGAWAKEHSDTIVKLIVPRFTQSDFKEISTLEARQAFVARETQAFGPLTALLDQTPEYIAQINPALEQLDPLLAAHTDIDKTDFIIFPLLRSLSIVKDAVFGAETKRYMNRIATAAKVDLLTDQAI</sequence>
<keyword evidence="3" id="KW-1185">Reference proteome</keyword>
<dbReference type="Proteomes" id="UP000243463">
    <property type="component" value="Unassembled WGS sequence"/>
</dbReference>
<protein>
    <submittedName>
        <fullName evidence="2">Glutaredoxin 2</fullName>
    </submittedName>
</protein>
<accession>A0A217EDG8</accession>
<dbReference type="OrthoDB" id="5291571at2"/>
<dbReference type="PROSITE" id="PS00195">
    <property type="entry name" value="GLUTAREDOXIN_1"/>
    <property type="match status" value="1"/>
</dbReference>
<dbReference type="Pfam" id="PF04399">
    <property type="entry name" value="Glutaredoxin2_C"/>
    <property type="match status" value="1"/>
</dbReference>
<dbReference type="InterPro" id="IPR007494">
    <property type="entry name" value="Glutaredoxin2_C"/>
</dbReference>
<dbReference type="RefSeq" id="WP_088822362.1">
    <property type="nucleotide sequence ID" value="NZ_FZLN01000001.1"/>
</dbReference>
<dbReference type="InterPro" id="IPR036282">
    <property type="entry name" value="Glutathione-S-Trfase_C_sf"/>
</dbReference>
<reference evidence="3" key="1">
    <citation type="submission" date="2017-06" db="EMBL/GenBank/DDBJ databases">
        <authorList>
            <person name="Varghese N."/>
            <person name="Submissions S."/>
        </authorList>
    </citation>
    <scope>NUCLEOTIDE SEQUENCE [LARGE SCALE GENOMIC DNA]</scope>
    <source>
        <strain evidence="3">ANC 5114</strain>
    </source>
</reference>
<organism evidence="2 3">
    <name type="scientific">Acinetobacter apis</name>
    <dbReference type="NCBI Taxonomy" id="1229165"/>
    <lineage>
        <taxon>Bacteria</taxon>
        <taxon>Pseudomonadati</taxon>
        <taxon>Pseudomonadota</taxon>
        <taxon>Gammaproteobacteria</taxon>
        <taxon>Moraxellales</taxon>
        <taxon>Moraxellaceae</taxon>
        <taxon>Acinetobacter</taxon>
    </lineage>
</organism>